<dbReference type="Pfam" id="PF01555">
    <property type="entry name" value="N6_N4_Mtase"/>
    <property type="match status" value="1"/>
</dbReference>
<dbReference type="InterPro" id="IPR029063">
    <property type="entry name" value="SAM-dependent_MTases_sf"/>
</dbReference>
<reference evidence="7 8" key="1">
    <citation type="journal article" date="2011" name="Syst. Appl. Microbiol.">
        <title>Defluviimonas denitrificans gen. nov., sp. nov., and Pararhodobacter aggregans gen. nov., sp. nov., non-phototrophic Rhodobacteraceae from the biofilter of a marine aquaculture.</title>
        <authorList>
            <person name="Foesel B.U."/>
            <person name="Drake H.L."/>
            <person name="Schramm A."/>
        </authorList>
    </citation>
    <scope>NUCLEOTIDE SEQUENCE [LARGE SCALE GENOMIC DNA]</scope>
    <source>
        <strain evidence="7 8">D1-19</strain>
    </source>
</reference>
<dbReference type="EC" id="2.1.1.-" evidence="5"/>
<dbReference type="OrthoDB" id="7806498at2"/>
<dbReference type="PRINTS" id="PR00508">
    <property type="entry name" value="S21N4MTFRASE"/>
</dbReference>
<keyword evidence="8" id="KW-1185">Reference proteome</keyword>
<evidence type="ECO:0000256" key="1">
    <source>
        <dbReference type="ARBA" id="ARBA00006594"/>
    </source>
</evidence>
<dbReference type="CDD" id="cd02440">
    <property type="entry name" value="AdoMet_MTases"/>
    <property type="match status" value="1"/>
</dbReference>
<sequence length="265" mass="30665">MTEKTNSRIIHGDVIELLRTIPSRSADLVIADPPYGIDKDFGKPDSWKSIAEWKEWCWSWLSECKRILKDDGSILLYGISHYICYNQVQLYDLGMQYRRQIIWHYENGFCGNRNIRATYEPLLWFSMSEKHFFKEIREPYKSADRLKYNVNKNGKVWKPNPDGRLAGDVWNIPTLAGRRFKDEKVGHPTQKPLAISERLVEHFCPPNGNVLIPFAGSGSECVAAFRAGRTFTGIELNERYCEIAEGRLRAEGWEETDSKAVQQLD</sequence>
<dbReference type="InterPro" id="IPR002052">
    <property type="entry name" value="DNA_methylase_N6_adenine_CS"/>
</dbReference>
<dbReference type="EMBL" id="QDDR01000006">
    <property type="protein sequence ID" value="PVE47182.1"/>
    <property type="molecule type" value="Genomic_DNA"/>
</dbReference>
<keyword evidence="3 7" id="KW-0808">Transferase</keyword>
<feature type="domain" description="DNA methylase N-4/N-6" evidence="6">
    <location>
        <begin position="27"/>
        <end position="245"/>
    </location>
</feature>
<comment type="catalytic activity">
    <reaction evidence="4">
        <text>a 2'-deoxyadenosine in DNA + S-adenosyl-L-methionine = an N(6)-methyl-2'-deoxyadenosine in DNA + S-adenosyl-L-homocysteine + H(+)</text>
        <dbReference type="Rhea" id="RHEA:15197"/>
        <dbReference type="Rhea" id="RHEA-COMP:12418"/>
        <dbReference type="Rhea" id="RHEA-COMP:12419"/>
        <dbReference type="ChEBI" id="CHEBI:15378"/>
        <dbReference type="ChEBI" id="CHEBI:57856"/>
        <dbReference type="ChEBI" id="CHEBI:59789"/>
        <dbReference type="ChEBI" id="CHEBI:90615"/>
        <dbReference type="ChEBI" id="CHEBI:90616"/>
        <dbReference type="EC" id="2.1.1.72"/>
    </reaction>
</comment>
<organism evidence="7 8">
    <name type="scientific">Pararhodobacter aggregans</name>
    <dbReference type="NCBI Taxonomy" id="404875"/>
    <lineage>
        <taxon>Bacteria</taxon>
        <taxon>Pseudomonadati</taxon>
        <taxon>Pseudomonadota</taxon>
        <taxon>Alphaproteobacteria</taxon>
        <taxon>Rhodobacterales</taxon>
        <taxon>Paracoccaceae</taxon>
        <taxon>Pararhodobacter</taxon>
    </lineage>
</organism>
<dbReference type="InterPro" id="IPR001091">
    <property type="entry name" value="RM_Methyltransferase"/>
</dbReference>
<dbReference type="GO" id="GO:0008170">
    <property type="term" value="F:N-methyltransferase activity"/>
    <property type="evidence" value="ECO:0007669"/>
    <property type="project" value="InterPro"/>
</dbReference>
<evidence type="ECO:0000259" key="6">
    <source>
        <dbReference type="Pfam" id="PF01555"/>
    </source>
</evidence>
<evidence type="ECO:0000256" key="2">
    <source>
        <dbReference type="ARBA" id="ARBA00022603"/>
    </source>
</evidence>
<comment type="similarity">
    <text evidence="1 5">Belongs to the N(4)/N(6)-methyltransferase family.</text>
</comment>
<evidence type="ECO:0000256" key="3">
    <source>
        <dbReference type="ARBA" id="ARBA00022679"/>
    </source>
</evidence>
<evidence type="ECO:0000313" key="7">
    <source>
        <dbReference type="EMBL" id="PVE47182.1"/>
    </source>
</evidence>
<dbReference type="SUPFAM" id="SSF53335">
    <property type="entry name" value="S-adenosyl-L-methionine-dependent methyltransferases"/>
    <property type="match status" value="1"/>
</dbReference>
<dbReference type="RefSeq" id="WP_107752194.1">
    <property type="nucleotide sequence ID" value="NZ_QDDR01000006.1"/>
</dbReference>
<evidence type="ECO:0000256" key="5">
    <source>
        <dbReference type="RuleBase" id="RU362026"/>
    </source>
</evidence>
<keyword evidence="2 7" id="KW-0489">Methyltransferase</keyword>
<dbReference type="Proteomes" id="UP000244810">
    <property type="component" value="Unassembled WGS sequence"/>
</dbReference>
<dbReference type="Gene3D" id="3.40.50.150">
    <property type="entry name" value="Vaccinia Virus protein VP39"/>
    <property type="match status" value="1"/>
</dbReference>
<evidence type="ECO:0000313" key="8">
    <source>
        <dbReference type="Proteomes" id="UP000244810"/>
    </source>
</evidence>
<comment type="caution">
    <text evidence="7">The sequence shown here is derived from an EMBL/GenBank/DDBJ whole genome shotgun (WGS) entry which is preliminary data.</text>
</comment>
<dbReference type="AlphaFoldDB" id="A0A2T7UR96"/>
<dbReference type="GO" id="GO:0003677">
    <property type="term" value="F:DNA binding"/>
    <property type="evidence" value="ECO:0007669"/>
    <property type="project" value="InterPro"/>
</dbReference>
<gene>
    <name evidence="7" type="ORF">DDE23_13120</name>
</gene>
<accession>A0A2T7UR96</accession>
<protein>
    <recommendedName>
        <fullName evidence="5">Methyltransferase</fullName>
        <ecNumber evidence="5">2.1.1.-</ecNumber>
    </recommendedName>
</protein>
<dbReference type="GO" id="GO:0032259">
    <property type="term" value="P:methylation"/>
    <property type="evidence" value="ECO:0007669"/>
    <property type="project" value="UniProtKB-KW"/>
</dbReference>
<dbReference type="PROSITE" id="PS00092">
    <property type="entry name" value="N6_MTASE"/>
    <property type="match status" value="1"/>
</dbReference>
<dbReference type="GO" id="GO:0009007">
    <property type="term" value="F:site-specific DNA-methyltransferase (adenine-specific) activity"/>
    <property type="evidence" value="ECO:0007669"/>
    <property type="project" value="UniProtKB-EC"/>
</dbReference>
<proteinExistence type="inferred from homology"/>
<dbReference type="InterPro" id="IPR002941">
    <property type="entry name" value="DNA_methylase_N4/N6"/>
</dbReference>
<name>A0A2T7UR96_9RHOB</name>
<evidence type="ECO:0000256" key="4">
    <source>
        <dbReference type="ARBA" id="ARBA00047942"/>
    </source>
</evidence>